<gene>
    <name evidence="2" type="ORF">ODALV1_LOCUS25003</name>
</gene>
<dbReference type="Gene3D" id="3.80.10.10">
    <property type="entry name" value="Ribonuclease Inhibitor"/>
    <property type="match status" value="1"/>
</dbReference>
<dbReference type="Proteomes" id="UP001642540">
    <property type="component" value="Unassembled WGS sequence"/>
</dbReference>
<comment type="caution">
    <text evidence="2">The sequence shown here is derived from an EMBL/GenBank/DDBJ whole genome shotgun (WGS) entry which is preliminary data.</text>
</comment>
<feature type="region of interest" description="Disordered" evidence="1">
    <location>
        <begin position="83"/>
        <end position="104"/>
    </location>
</feature>
<name>A0ABP1RQP3_9HEXA</name>
<evidence type="ECO:0000313" key="3">
    <source>
        <dbReference type="Proteomes" id="UP001642540"/>
    </source>
</evidence>
<protein>
    <recommendedName>
        <fullName evidence="4">F-box domain-containing protein</fullName>
    </recommendedName>
</protein>
<evidence type="ECO:0008006" key="4">
    <source>
        <dbReference type="Google" id="ProtNLM"/>
    </source>
</evidence>
<keyword evidence="3" id="KW-1185">Reference proteome</keyword>
<proteinExistence type="predicted"/>
<dbReference type="InterPro" id="IPR032675">
    <property type="entry name" value="LRR_dom_sf"/>
</dbReference>
<evidence type="ECO:0000256" key="1">
    <source>
        <dbReference type="SAM" id="MobiDB-lite"/>
    </source>
</evidence>
<reference evidence="2 3" key="1">
    <citation type="submission" date="2024-08" db="EMBL/GenBank/DDBJ databases">
        <authorList>
            <person name="Cucini C."/>
            <person name="Frati F."/>
        </authorList>
    </citation>
    <scope>NUCLEOTIDE SEQUENCE [LARGE SCALE GENOMIC DNA]</scope>
</reference>
<evidence type="ECO:0000313" key="2">
    <source>
        <dbReference type="EMBL" id="CAL8133299.1"/>
    </source>
</evidence>
<organism evidence="2 3">
    <name type="scientific">Orchesella dallaii</name>
    <dbReference type="NCBI Taxonomy" id="48710"/>
    <lineage>
        <taxon>Eukaryota</taxon>
        <taxon>Metazoa</taxon>
        <taxon>Ecdysozoa</taxon>
        <taxon>Arthropoda</taxon>
        <taxon>Hexapoda</taxon>
        <taxon>Collembola</taxon>
        <taxon>Entomobryomorpha</taxon>
        <taxon>Entomobryoidea</taxon>
        <taxon>Orchesellidae</taxon>
        <taxon>Orchesellinae</taxon>
        <taxon>Orchesella</taxon>
    </lineage>
</organism>
<sequence length="595" mass="67580">MNKRVCSSSTQASRVQPGVQAPTQGSLEPTPMDGGDNPMLLYPVLKKIFESRIFNRADLKNFRLVCKEWSNASLERWRKEATLTLTDDPPPSHNGDNSASENSKTKGLTLSEFLDMVDMPGDPFQLLQTNKFRSYNIKFSQDLCLSQPDRRIFWDKIGPLMTHLNISNSKISSVQDLAEILFQDIPNLEDFAFVNDFPLDRNKLPYPFGSYEAQMHGFMSNWDDRLRPLSDQILTKLTKLDINLKSKCFPLSWVYFLGRVPNIKELTLRSFSTLFYEAPTSDGEFDLTNDLEELVRSLVTVRETLGPSYFSQLKGLHLLNFDDSGRFQPFLLEPLRDLRLGITFLSFDITPIHSVIAFREMLRMYSDTLEKLNIFRAHKCNTHRTHLPLTHGVELLHLKELYLSDQIFGNLDFKKNLSNLRTLELDYCSCLRNCTSYDFSSGDLQNVVLPLMQELLLSKELCRGVIVKKLGRLMPNLKKLRIGLGSNGFTTLCKTWKDLESLEIEPNAVTESAILGGAGDRKYSVPNITDLKELTSFTMGHSEPGTAQGQLSNDSIVYGILACEKLKHVSIADPSKASKEVKEMLTSKFPQKVGW</sequence>
<feature type="compositionally biased region" description="Polar residues" evidence="1">
    <location>
        <begin position="94"/>
        <end position="104"/>
    </location>
</feature>
<feature type="region of interest" description="Disordered" evidence="1">
    <location>
        <begin position="1"/>
        <end position="36"/>
    </location>
</feature>
<dbReference type="EMBL" id="CAXLJM020000099">
    <property type="protein sequence ID" value="CAL8133299.1"/>
    <property type="molecule type" value="Genomic_DNA"/>
</dbReference>
<feature type="compositionally biased region" description="Polar residues" evidence="1">
    <location>
        <begin position="1"/>
        <end position="14"/>
    </location>
</feature>
<accession>A0ABP1RQP3</accession>
<dbReference type="SUPFAM" id="SSF52047">
    <property type="entry name" value="RNI-like"/>
    <property type="match status" value="1"/>
</dbReference>